<dbReference type="EMBL" id="JAIQCJ010002240">
    <property type="protein sequence ID" value="KAJ8778675.1"/>
    <property type="molecule type" value="Genomic_DNA"/>
</dbReference>
<evidence type="ECO:0000313" key="9">
    <source>
        <dbReference type="Proteomes" id="UP001159641"/>
    </source>
</evidence>
<dbReference type="GO" id="GO:0002181">
    <property type="term" value="P:cytoplasmic translation"/>
    <property type="evidence" value="ECO:0007669"/>
    <property type="project" value="TreeGrafter"/>
</dbReference>
<evidence type="ECO:0000256" key="3">
    <source>
        <dbReference type="ARBA" id="ARBA00023274"/>
    </source>
</evidence>
<dbReference type="Proteomes" id="UP001159641">
    <property type="component" value="Unassembled WGS sequence"/>
</dbReference>
<accession>A0AB34GIY1</accession>
<comment type="similarity">
    <text evidence="1 6">Belongs to the universal ribosomal protein uL22 family.</text>
</comment>
<evidence type="ECO:0000256" key="1">
    <source>
        <dbReference type="ARBA" id="ARBA00009451"/>
    </source>
</evidence>
<name>A0AB34GIY1_ESCRO</name>
<dbReference type="InterPro" id="IPR036394">
    <property type="entry name" value="Ribosomal_uL22_sf"/>
</dbReference>
<feature type="compositionally biased region" description="Polar residues" evidence="7">
    <location>
        <begin position="173"/>
        <end position="182"/>
    </location>
</feature>
<evidence type="ECO:0000256" key="4">
    <source>
        <dbReference type="ARBA" id="ARBA00035207"/>
    </source>
</evidence>
<keyword evidence="2 6" id="KW-0689">Ribosomal protein</keyword>
<feature type="compositionally biased region" description="Polar residues" evidence="7">
    <location>
        <begin position="96"/>
        <end position="113"/>
    </location>
</feature>
<dbReference type="AlphaFoldDB" id="A0AB34GIY1"/>
<comment type="caution">
    <text evidence="8">The sequence shown here is derived from an EMBL/GenBank/DDBJ whole genome shotgun (WGS) entry which is preliminary data.</text>
</comment>
<dbReference type="GO" id="GO:0003735">
    <property type="term" value="F:structural constituent of ribosome"/>
    <property type="evidence" value="ECO:0007669"/>
    <property type="project" value="InterPro"/>
</dbReference>
<gene>
    <name evidence="8" type="ORF">J1605_013352</name>
</gene>
<dbReference type="InterPro" id="IPR005721">
    <property type="entry name" value="Ribosomal_uL22_euk/arc"/>
</dbReference>
<evidence type="ECO:0000256" key="2">
    <source>
        <dbReference type="ARBA" id="ARBA00022980"/>
    </source>
</evidence>
<dbReference type="PANTHER" id="PTHR11593:SF10">
    <property type="entry name" value="60S RIBOSOMAL PROTEIN L17"/>
    <property type="match status" value="1"/>
</dbReference>
<dbReference type="InterPro" id="IPR001063">
    <property type="entry name" value="Ribosomal_uL22"/>
</dbReference>
<sequence>MLETAESKAELNGLDVDSLVIGHSQVNKSPTTWHRTSRAQGRINPYMSSPCHIEMIRTEKEQTVPKPEEEVAQKKKRNLNFSHLTSKLKSCVMPPTGSQTLGESDLPSSQNFTGHRPQEQRQRKGRPANAGGVSGRCLRVTSRSRQPTRLSAPRNGLLPSPRPTWACLVPQEPRTSARSTARLQPPIASPSPPLPLPSSCSLYLRLRFRHGRAGESHDTPGNERKQQPGARRLLGNVVLASSESGNVF</sequence>
<dbReference type="PANTHER" id="PTHR11593">
    <property type="entry name" value="60S RIBOSOMAL PROTEIN L17"/>
    <property type="match status" value="1"/>
</dbReference>
<keyword evidence="9" id="KW-1185">Reference proteome</keyword>
<organism evidence="8 9">
    <name type="scientific">Eschrichtius robustus</name>
    <name type="common">California gray whale</name>
    <name type="synonym">Eschrichtius gibbosus</name>
    <dbReference type="NCBI Taxonomy" id="9764"/>
    <lineage>
        <taxon>Eukaryota</taxon>
        <taxon>Metazoa</taxon>
        <taxon>Chordata</taxon>
        <taxon>Craniata</taxon>
        <taxon>Vertebrata</taxon>
        <taxon>Euteleostomi</taxon>
        <taxon>Mammalia</taxon>
        <taxon>Eutheria</taxon>
        <taxon>Laurasiatheria</taxon>
        <taxon>Artiodactyla</taxon>
        <taxon>Whippomorpha</taxon>
        <taxon>Cetacea</taxon>
        <taxon>Mysticeti</taxon>
        <taxon>Eschrichtiidae</taxon>
        <taxon>Eschrichtius</taxon>
    </lineage>
</organism>
<dbReference type="Pfam" id="PF00237">
    <property type="entry name" value="Ribosomal_L22"/>
    <property type="match status" value="1"/>
</dbReference>
<dbReference type="GO" id="GO:0022625">
    <property type="term" value="C:cytosolic large ribosomal subunit"/>
    <property type="evidence" value="ECO:0007669"/>
    <property type="project" value="TreeGrafter"/>
</dbReference>
<feature type="region of interest" description="Disordered" evidence="7">
    <location>
        <begin position="89"/>
        <end position="194"/>
    </location>
</feature>
<evidence type="ECO:0000256" key="6">
    <source>
        <dbReference type="RuleBase" id="RU004005"/>
    </source>
</evidence>
<keyword evidence="3 6" id="KW-0687">Ribonucleoprotein</keyword>
<evidence type="ECO:0000256" key="7">
    <source>
        <dbReference type="SAM" id="MobiDB-lite"/>
    </source>
</evidence>
<dbReference type="SUPFAM" id="SSF54843">
    <property type="entry name" value="Ribosomal protein L22"/>
    <property type="match status" value="1"/>
</dbReference>
<reference evidence="8 9" key="1">
    <citation type="submission" date="2022-11" db="EMBL/GenBank/DDBJ databases">
        <title>Whole genome sequence of Eschrichtius robustus ER-17-0199.</title>
        <authorList>
            <person name="Bruniche-Olsen A."/>
            <person name="Black A.N."/>
            <person name="Fields C.J."/>
            <person name="Walden K."/>
            <person name="Dewoody J.A."/>
        </authorList>
    </citation>
    <scope>NUCLEOTIDE SEQUENCE [LARGE SCALE GENOMIC DNA]</scope>
    <source>
        <strain evidence="8">ER-17-0199</strain>
        <tissue evidence="8">Blubber</tissue>
    </source>
</reference>
<proteinExistence type="inferred from homology"/>
<protein>
    <recommendedName>
        <fullName evidence="4">Large ribosomal subunit protein uL22</fullName>
    </recommendedName>
    <alternativeName>
        <fullName evidence="5">60S ribosomal protein L17</fullName>
    </alternativeName>
</protein>
<evidence type="ECO:0000313" key="8">
    <source>
        <dbReference type="EMBL" id="KAJ8778675.1"/>
    </source>
</evidence>
<evidence type="ECO:0000256" key="5">
    <source>
        <dbReference type="ARBA" id="ARBA00035325"/>
    </source>
</evidence>
<dbReference type="Gene3D" id="3.90.470.10">
    <property type="entry name" value="Ribosomal protein L22/L17"/>
    <property type="match status" value="1"/>
</dbReference>